<dbReference type="Pfam" id="PF00293">
    <property type="entry name" value="NUDIX"/>
    <property type="match status" value="1"/>
</dbReference>
<evidence type="ECO:0000256" key="1">
    <source>
        <dbReference type="ARBA" id="ARBA00022801"/>
    </source>
</evidence>
<reference evidence="4" key="1">
    <citation type="journal article" date="2019" name="Int. J. Syst. Evol. Microbiol.">
        <title>The Global Catalogue of Microorganisms (GCM) 10K type strain sequencing project: providing services to taxonomists for standard genome sequencing and annotation.</title>
        <authorList>
            <consortium name="The Broad Institute Genomics Platform"/>
            <consortium name="The Broad Institute Genome Sequencing Center for Infectious Disease"/>
            <person name="Wu L."/>
            <person name="Ma J."/>
        </authorList>
    </citation>
    <scope>NUCLEOTIDE SEQUENCE [LARGE SCALE GENOMIC DNA]</scope>
    <source>
        <strain evidence="4">JCM 31920</strain>
    </source>
</reference>
<keyword evidence="1" id="KW-0378">Hydrolase</keyword>
<dbReference type="InterPro" id="IPR020084">
    <property type="entry name" value="NUDIX_hydrolase_CS"/>
</dbReference>
<accession>A0ABP8M784</accession>
<sequence length="231" mass="26900">MVIFFADRPLTICDKKDLEENDNAHFDHIVDVRLLNRKNLEPGGHVLFLNVTAKFAVEIVRMLRENPPADLLSVKLVVNDKKAVIESVKSEFKVIKAAGGIVVQNDRCLLIYRKKKWDLPKGKLDKDEQSKKAAVREIFEETGVSGKLVNKICTTWHTYTYNNEVVLKRTKWFLLRCISDREMKPQVEEEIEKLEWVPLNRVKSYLVNSYSSIRYVFECFDSEPLEAEKLR</sequence>
<organism evidence="3 4">
    <name type="scientific">Ravibacter arvi</name>
    <dbReference type="NCBI Taxonomy" id="2051041"/>
    <lineage>
        <taxon>Bacteria</taxon>
        <taxon>Pseudomonadati</taxon>
        <taxon>Bacteroidota</taxon>
        <taxon>Cytophagia</taxon>
        <taxon>Cytophagales</taxon>
        <taxon>Spirosomataceae</taxon>
        <taxon>Ravibacter</taxon>
    </lineage>
</organism>
<protein>
    <recommendedName>
        <fullName evidence="2">Nudix hydrolase domain-containing protein</fullName>
    </recommendedName>
</protein>
<keyword evidence="4" id="KW-1185">Reference proteome</keyword>
<dbReference type="RefSeq" id="WP_345031390.1">
    <property type="nucleotide sequence ID" value="NZ_BAABEY010000031.1"/>
</dbReference>
<evidence type="ECO:0000313" key="4">
    <source>
        <dbReference type="Proteomes" id="UP001501508"/>
    </source>
</evidence>
<dbReference type="CDD" id="cd03673">
    <property type="entry name" value="NUDIX_Ap6A_hydrolase"/>
    <property type="match status" value="1"/>
</dbReference>
<dbReference type="EMBL" id="BAABEY010000031">
    <property type="protein sequence ID" value="GAA4444219.1"/>
    <property type="molecule type" value="Genomic_DNA"/>
</dbReference>
<dbReference type="InterPro" id="IPR000086">
    <property type="entry name" value="NUDIX_hydrolase_dom"/>
</dbReference>
<name>A0ABP8M784_9BACT</name>
<evidence type="ECO:0000313" key="3">
    <source>
        <dbReference type="EMBL" id="GAA4444219.1"/>
    </source>
</evidence>
<dbReference type="InterPro" id="IPR015797">
    <property type="entry name" value="NUDIX_hydrolase-like_dom_sf"/>
</dbReference>
<dbReference type="PROSITE" id="PS51462">
    <property type="entry name" value="NUDIX"/>
    <property type="match status" value="1"/>
</dbReference>
<dbReference type="PROSITE" id="PS00893">
    <property type="entry name" value="NUDIX_BOX"/>
    <property type="match status" value="1"/>
</dbReference>
<evidence type="ECO:0000259" key="2">
    <source>
        <dbReference type="PROSITE" id="PS51462"/>
    </source>
</evidence>
<proteinExistence type="predicted"/>
<dbReference type="SUPFAM" id="SSF55811">
    <property type="entry name" value="Nudix"/>
    <property type="match status" value="1"/>
</dbReference>
<dbReference type="PANTHER" id="PTHR23114">
    <property type="entry name" value="M7GPPPN-MRNA HYDROLASE"/>
    <property type="match status" value="1"/>
</dbReference>
<dbReference type="Proteomes" id="UP001501508">
    <property type="component" value="Unassembled WGS sequence"/>
</dbReference>
<comment type="caution">
    <text evidence="3">The sequence shown here is derived from an EMBL/GenBank/DDBJ whole genome shotgun (WGS) entry which is preliminary data.</text>
</comment>
<dbReference type="Gene3D" id="3.90.79.10">
    <property type="entry name" value="Nucleoside Triphosphate Pyrophosphohydrolase"/>
    <property type="match status" value="1"/>
</dbReference>
<dbReference type="PANTHER" id="PTHR23114:SF17">
    <property type="entry name" value="M7GPPPN-MRNA HYDROLASE"/>
    <property type="match status" value="1"/>
</dbReference>
<feature type="domain" description="Nudix hydrolase" evidence="2">
    <location>
        <begin position="93"/>
        <end position="220"/>
    </location>
</feature>
<gene>
    <name evidence="3" type="ORF">GCM10023091_34030</name>
</gene>